<dbReference type="Proteomes" id="UP001642260">
    <property type="component" value="Unassembled WGS sequence"/>
</dbReference>
<keyword evidence="3" id="KW-1185">Reference proteome</keyword>
<evidence type="ECO:0000256" key="1">
    <source>
        <dbReference type="SAM" id="MobiDB-lite"/>
    </source>
</evidence>
<organism evidence="2 3">
    <name type="scientific">Eruca vesicaria subsp. sativa</name>
    <name type="common">Garden rocket</name>
    <name type="synonym">Eruca sativa</name>
    <dbReference type="NCBI Taxonomy" id="29727"/>
    <lineage>
        <taxon>Eukaryota</taxon>
        <taxon>Viridiplantae</taxon>
        <taxon>Streptophyta</taxon>
        <taxon>Embryophyta</taxon>
        <taxon>Tracheophyta</taxon>
        <taxon>Spermatophyta</taxon>
        <taxon>Magnoliopsida</taxon>
        <taxon>eudicotyledons</taxon>
        <taxon>Gunneridae</taxon>
        <taxon>Pentapetalae</taxon>
        <taxon>rosids</taxon>
        <taxon>malvids</taxon>
        <taxon>Brassicales</taxon>
        <taxon>Brassicaceae</taxon>
        <taxon>Brassiceae</taxon>
        <taxon>Eruca</taxon>
    </lineage>
</organism>
<dbReference type="AlphaFoldDB" id="A0ABC8J380"/>
<feature type="compositionally biased region" description="Basic and acidic residues" evidence="1">
    <location>
        <begin position="1"/>
        <end position="10"/>
    </location>
</feature>
<reference evidence="2 3" key="1">
    <citation type="submission" date="2022-03" db="EMBL/GenBank/DDBJ databases">
        <authorList>
            <person name="Macdonald S."/>
            <person name="Ahmed S."/>
            <person name="Newling K."/>
        </authorList>
    </citation>
    <scope>NUCLEOTIDE SEQUENCE [LARGE SCALE GENOMIC DNA]</scope>
</reference>
<protein>
    <submittedName>
        <fullName evidence="2">Uncharacterized protein</fullName>
    </submittedName>
</protein>
<evidence type="ECO:0000313" key="2">
    <source>
        <dbReference type="EMBL" id="CAH8311571.1"/>
    </source>
</evidence>
<feature type="region of interest" description="Disordered" evidence="1">
    <location>
        <begin position="1"/>
        <end position="75"/>
    </location>
</feature>
<gene>
    <name evidence="2" type="ORF">ERUC_LOCUS5994</name>
</gene>
<name>A0ABC8J380_ERUVS</name>
<dbReference type="EMBL" id="CAKOAT010073377">
    <property type="protein sequence ID" value="CAH8311571.1"/>
    <property type="molecule type" value="Genomic_DNA"/>
</dbReference>
<comment type="caution">
    <text evidence="2">The sequence shown here is derived from an EMBL/GenBank/DDBJ whole genome shotgun (WGS) entry which is preliminary data.</text>
</comment>
<proteinExistence type="predicted"/>
<sequence>MDVVDDKEQGDAAEETGQAAGDKLTDQGSTKVRIAKALLSLRKRATTKPGVRYGDGIKQTEDKGASHPKPGHQKE</sequence>
<accession>A0ABC8J380</accession>
<evidence type="ECO:0000313" key="3">
    <source>
        <dbReference type="Proteomes" id="UP001642260"/>
    </source>
</evidence>